<evidence type="ECO:0000256" key="1">
    <source>
        <dbReference type="ARBA" id="ARBA00023172"/>
    </source>
</evidence>
<sequence>MSEGTALWWEDIDFENKRLRVHHILFMRNKMDWERKNYTKTADGKRIISLDDDTIRVLKDWKERQSELNIQDFVFSYDGMPMIKSTLSRIIGRYAKLANVHRIQAKGLRHSHASYLINEFNVSVLILSKRMGHSSPEITLKHYSHLWSGIDELIAEEMAGNIHIQTAPKSAIQFNGNQAIKKMSSARIPAKV</sequence>
<dbReference type="Pfam" id="PF00589">
    <property type="entry name" value="Phage_integrase"/>
    <property type="match status" value="1"/>
</dbReference>
<dbReference type="SUPFAM" id="SSF56349">
    <property type="entry name" value="DNA breaking-rejoining enzymes"/>
    <property type="match status" value="1"/>
</dbReference>
<dbReference type="Proteomes" id="UP000319716">
    <property type="component" value="Unassembled WGS sequence"/>
</dbReference>
<dbReference type="PANTHER" id="PTHR30349:SF64">
    <property type="entry name" value="PROPHAGE INTEGRASE INTD-RELATED"/>
    <property type="match status" value="1"/>
</dbReference>
<dbReference type="InterPro" id="IPR002104">
    <property type="entry name" value="Integrase_catalytic"/>
</dbReference>
<dbReference type="InterPro" id="IPR050090">
    <property type="entry name" value="Tyrosine_recombinase_XerCD"/>
</dbReference>
<comment type="caution">
    <text evidence="3">The sequence shown here is derived from an EMBL/GenBank/DDBJ whole genome shotgun (WGS) entry which is preliminary data.</text>
</comment>
<protein>
    <submittedName>
        <fullName evidence="3">Site-specific recombinase, phage integrase family</fullName>
    </submittedName>
</protein>
<evidence type="ECO:0000259" key="2">
    <source>
        <dbReference type="PROSITE" id="PS51898"/>
    </source>
</evidence>
<accession>A0A4Y1ZIH6</accession>
<dbReference type="Gene3D" id="1.10.443.10">
    <property type="entry name" value="Intergrase catalytic core"/>
    <property type="match status" value="1"/>
</dbReference>
<feature type="domain" description="Tyr recombinase" evidence="2">
    <location>
        <begin position="1"/>
        <end position="158"/>
    </location>
</feature>
<reference evidence="3 4" key="1">
    <citation type="submission" date="2017-11" db="EMBL/GenBank/DDBJ databases">
        <title>Draft Genome Sequence of Sporolactobacillus inulinus NBRC 111894 Isolated from Koso, a Japanese Sugar-Vegetable Fermented Beverage.</title>
        <authorList>
            <person name="Chiou T.Y."/>
            <person name="Oshima K."/>
            <person name="Suda W."/>
            <person name="Hattori M."/>
            <person name="Takahashi T."/>
        </authorList>
    </citation>
    <scope>NUCLEOTIDE SEQUENCE [LARGE SCALE GENOMIC DNA]</scope>
    <source>
        <strain evidence="3 4">NBRC111894</strain>
    </source>
</reference>
<dbReference type="GO" id="GO:0015074">
    <property type="term" value="P:DNA integration"/>
    <property type="evidence" value="ECO:0007669"/>
    <property type="project" value="InterPro"/>
</dbReference>
<dbReference type="PANTHER" id="PTHR30349">
    <property type="entry name" value="PHAGE INTEGRASE-RELATED"/>
    <property type="match status" value="1"/>
</dbReference>
<dbReference type="GO" id="GO:0006310">
    <property type="term" value="P:DNA recombination"/>
    <property type="evidence" value="ECO:0007669"/>
    <property type="project" value="UniProtKB-KW"/>
</dbReference>
<dbReference type="GO" id="GO:0003677">
    <property type="term" value="F:DNA binding"/>
    <property type="evidence" value="ECO:0007669"/>
    <property type="project" value="InterPro"/>
</dbReference>
<gene>
    <name evidence="3" type="ORF">NBRC111894_4288</name>
</gene>
<evidence type="ECO:0000313" key="4">
    <source>
        <dbReference type="Proteomes" id="UP000319716"/>
    </source>
</evidence>
<proteinExistence type="predicted"/>
<dbReference type="PROSITE" id="PS51898">
    <property type="entry name" value="TYR_RECOMBINASE"/>
    <property type="match status" value="1"/>
</dbReference>
<name>A0A4Y1ZIH6_9BACL</name>
<dbReference type="CDD" id="cd01189">
    <property type="entry name" value="INT_ICEBs1_C_like"/>
    <property type="match status" value="1"/>
</dbReference>
<keyword evidence="1" id="KW-0233">DNA recombination</keyword>
<dbReference type="EMBL" id="BEXB01000059">
    <property type="protein sequence ID" value="GAY78734.1"/>
    <property type="molecule type" value="Genomic_DNA"/>
</dbReference>
<organism evidence="3 4">
    <name type="scientific">Sporolactobacillus inulinus</name>
    <dbReference type="NCBI Taxonomy" id="2078"/>
    <lineage>
        <taxon>Bacteria</taxon>
        <taxon>Bacillati</taxon>
        <taxon>Bacillota</taxon>
        <taxon>Bacilli</taxon>
        <taxon>Bacillales</taxon>
        <taxon>Sporolactobacillaceae</taxon>
        <taxon>Sporolactobacillus</taxon>
    </lineage>
</organism>
<evidence type="ECO:0000313" key="3">
    <source>
        <dbReference type="EMBL" id="GAY78734.1"/>
    </source>
</evidence>
<dbReference type="AlphaFoldDB" id="A0A4Y1ZIH6"/>
<dbReference type="InterPro" id="IPR013762">
    <property type="entry name" value="Integrase-like_cat_sf"/>
</dbReference>
<dbReference type="InterPro" id="IPR011010">
    <property type="entry name" value="DNA_brk_join_enz"/>
</dbReference>